<feature type="transmembrane region" description="Helical" evidence="1">
    <location>
        <begin position="133"/>
        <end position="156"/>
    </location>
</feature>
<name>A0A7C9EZM5_OPUST</name>
<sequence>MVLSFGFLAQIIVVLVLKRMVSSKYGTVTLLLDRGSLTRKTRFIMLARVLELGMEVDLLCTMGICIVWGRTVRKHTEKGFVHSESTYLQKTTTRRLKFLQGLRIPRRDAMPGMVFATISSTCSSLVLGSGLDLWMAIVCLQVIHLIGSFLVVVLFLPLAD</sequence>
<keyword evidence="1" id="KW-1133">Transmembrane helix</keyword>
<reference evidence="2" key="2">
    <citation type="submission" date="2020-07" db="EMBL/GenBank/DDBJ databases">
        <authorList>
            <person name="Vera ALvarez R."/>
            <person name="Arias-Moreno D.M."/>
            <person name="Jimenez-Jacinto V."/>
            <person name="Jimenez-Bremont J.F."/>
            <person name="Swaminathan K."/>
            <person name="Moose S.P."/>
            <person name="Guerrero-Gonzalez M.L."/>
            <person name="Marino-Ramirez L."/>
            <person name="Landsman D."/>
            <person name="Rodriguez-Kessler M."/>
            <person name="Delgado-Sanchez P."/>
        </authorList>
    </citation>
    <scope>NUCLEOTIDE SEQUENCE</scope>
    <source>
        <tissue evidence="2">Cladode</tissue>
    </source>
</reference>
<accession>A0A7C9EZM5</accession>
<protein>
    <recommendedName>
        <fullName evidence="3">Transmembrane protein</fullName>
    </recommendedName>
</protein>
<dbReference type="AlphaFoldDB" id="A0A7C9EZM5"/>
<evidence type="ECO:0000256" key="1">
    <source>
        <dbReference type="SAM" id="Phobius"/>
    </source>
</evidence>
<keyword evidence="1" id="KW-0812">Transmembrane</keyword>
<dbReference type="EMBL" id="GISG01249034">
    <property type="protein sequence ID" value="MBA4670909.1"/>
    <property type="molecule type" value="Transcribed_RNA"/>
</dbReference>
<organism evidence="2">
    <name type="scientific">Opuntia streptacantha</name>
    <name type="common">Prickly pear cactus</name>
    <name type="synonym">Opuntia cardona</name>
    <dbReference type="NCBI Taxonomy" id="393608"/>
    <lineage>
        <taxon>Eukaryota</taxon>
        <taxon>Viridiplantae</taxon>
        <taxon>Streptophyta</taxon>
        <taxon>Embryophyta</taxon>
        <taxon>Tracheophyta</taxon>
        <taxon>Spermatophyta</taxon>
        <taxon>Magnoliopsida</taxon>
        <taxon>eudicotyledons</taxon>
        <taxon>Gunneridae</taxon>
        <taxon>Pentapetalae</taxon>
        <taxon>Caryophyllales</taxon>
        <taxon>Cactineae</taxon>
        <taxon>Cactaceae</taxon>
        <taxon>Opuntioideae</taxon>
        <taxon>Opuntia</taxon>
    </lineage>
</organism>
<reference evidence="2" key="1">
    <citation type="journal article" date="2013" name="J. Plant Res.">
        <title>Effect of fungi and light on seed germination of three Opuntia species from semiarid lands of central Mexico.</title>
        <authorList>
            <person name="Delgado-Sanchez P."/>
            <person name="Jimenez-Bremont J.F."/>
            <person name="Guerrero-Gonzalez Mde L."/>
            <person name="Flores J."/>
        </authorList>
    </citation>
    <scope>NUCLEOTIDE SEQUENCE</scope>
    <source>
        <tissue evidence="2">Cladode</tissue>
    </source>
</reference>
<evidence type="ECO:0000313" key="2">
    <source>
        <dbReference type="EMBL" id="MBA4670909.1"/>
    </source>
</evidence>
<evidence type="ECO:0008006" key="3">
    <source>
        <dbReference type="Google" id="ProtNLM"/>
    </source>
</evidence>
<proteinExistence type="predicted"/>
<keyword evidence="1" id="KW-0472">Membrane</keyword>